<feature type="compositionally biased region" description="Basic and acidic residues" evidence="1">
    <location>
        <begin position="19"/>
        <end position="31"/>
    </location>
</feature>
<keyword evidence="3" id="KW-1185">Reference proteome</keyword>
<dbReference type="EMBL" id="KB468113">
    <property type="protein sequence ID" value="PCH41360.1"/>
    <property type="molecule type" value="Genomic_DNA"/>
</dbReference>
<sequence length="117" mass="12064">MGAGTVTALTTADGADAGPRSDEQHHPDVVINDSKDITEGTRAVRATATDRRACVGDEMASGSEAIAILVTHDCPRAPIAEMPAEASSSTTTTRRQSEQRTAAVDGDEQEVAVENGG</sequence>
<protein>
    <submittedName>
        <fullName evidence="2">Uncharacterized protein</fullName>
    </submittedName>
</protein>
<reference evidence="2 3" key="1">
    <citation type="journal article" date="2012" name="Science">
        <title>The Paleozoic origin of enzymatic lignin decomposition reconstructed from 31 fungal genomes.</title>
        <authorList>
            <person name="Floudas D."/>
            <person name="Binder M."/>
            <person name="Riley R."/>
            <person name="Barry K."/>
            <person name="Blanchette R.A."/>
            <person name="Henrissat B."/>
            <person name="Martinez A.T."/>
            <person name="Otillar R."/>
            <person name="Spatafora J.W."/>
            <person name="Yadav J.S."/>
            <person name="Aerts A."/>
            <person name="Benoit I."/>
            <person name="Boyd A."/>
            <person name="Carlson A."/>
            <person name="Copeland A."/>
            <person name="Coutinho P.M."/>
            <person name="de Vries R.P."/>
            <person name="Ferreira P."/>
            <person name="Findley K."/>
            <person name="Foster B."/>
            <person name="Gaskell J."/>
            <person name="Glotzer D."/>
            <person name="Gorecki P."/>
            <person name="Heitman J."/>
            <person name="Hesse C."/>
            <person name="Hori C."/>
            <person name="Igarashi K."/>
            <person name="Jurgens J.A."/>
            <person name="Kallen N."/>
            <person name="Kersten P."/>
            <person name="Kohler A."/>
            <person name="Kuees U."/>
            <person name="Kumar T.K.A."/>
            <person name="Kuo A."/>
            <person name="LaButti K."/>
            <person name="Larrondo L.F."/>
            <person name="Lindquist E."/>
            <person name="Ling A."/>
            <person name="Lombard V."/>
            <person name="Lucas S."/>
            <person name="Lundell T."/>
            <person name="Martin R."/>
            <person name="McLaughlin D.J."/>
            <person name="Morgenstern I."/>
            <person name="Morin E."/>
            <person name="Murat C."/>
            <person name="Nagy L.G."/>
            <person name="Nolan M."/>
            <person name="Ohm R.A."/>
            <person name="Patyshakuliyeva A."/>
            <person name="Rokas A."/>
            <person name="Ruiz-Duenas F.J."/>
            <person name="Sabat G."/>
            <person name="Salamov A."/>
            <person name="Samejima M."/>
            <person name="Schmutz J."/>
            <person name="Slot J.C."/>
            <person name="St John F."/>
            <person name="Stenlid J."/>
            <person name="Sun H."/>
            <person name="Sun S."/>
            <person name="Syed K."/>
            <person name="Tsang A."/>
            <person name="Wiebenga A."/>
            <person name="Young D."/>
            <person name="Pisabarro A."/>
            <person name="Eastwood D.C."/>
            <person name="Martin F."/>
            <person name="Cullen D."/>
            <person name="Grigoriev I.V."/>
            <person name="Hibbett D.S."/>
        </authorList>
    </citation>
    <scope>NUCLEOTIDE SEQUENCE [LARGE SCALE GENOMIC DNA]</scope>
    <source>
        <strain evidence="2 3">MD-104</strain>
    </source>
</reference>
<feature type="region of interest" description="Disordered" evidence="1">
    <location>
        <begin position="1"/>
        <end position="31"/>
    </location>
</feature>
<feature type="compositionally biased region" description="Low complexity" evidence="1">
    <location>
        <begin position="84"/>
        <end position="103"/>
    </location>
</feature>
<name>A0A2H3JGN4_WOLCO</name>
<organism evidence="2 3">
    <name type="scientific">Wolfiporia cocos (strain MD-104)</name>
    <name type="common">Brown rot fungus</name>
    <dbReference type="NCBI Taxonomy" id="742152"/>
    <lineage>
        <taxon>Eukaryota</taxon>
        <taxon>Fungi</taxon>
        <taxon>Dikarya</taxon>
        <taxon>Basidiomycota</taxon>
        <taxon>Agaricomycotina</taxon>
        <taxon>Agaricomycetes</taxon>
        <taxon>Polyporales</taxon>
        <taxon>Phaeolaceae</taxon>
        <taxon>Wolfiporia</taxon>
    </lineage>
</organism>
<feature type="region of interest" description="Disordered" evidence="1">
    <location>
        <begin position="81"/>
        <end position="117"/>
    </location>
</feature>
<evidence type="ECO:0000313" key="2">
    <source>
        <dbReference type="EMBL" id="PCH41360.1"/>
    </source>
</evidence>
<proteinExistence type="predicted"/>
<evidence type="ECO:0000313" key="3">
    <source>
        <dbReference type="Proteomes" id="UP000218811"/>
    </source>
</evidence>
<dbReference type="Proteomes" id="UP000218811">
    <property type="component" value="Unassembled WGS sequence"/>
</dbReference>
<evidence type="ECO:0000256" key="1">
    <source>
        <dbReference type="SAM" id="MobiDB-lite"/>
    </source>
</evidence>
<accession>A0A2H3JGN4</accession>
<gene>
    <name evidence="2" type="ORF">WOLCODRAFT_151405</name>
</gene>
<feature type="compositionally biased region" description="Low complexity" evidence="1">
    <location>
        <begin position="1"/>
        <end position="18"/>
    </location>
</feature>
<dbReference type="AlphaFoldDB" id="A0A2H3JGN4"/>